<dbReference type="Proteomes" id="UP000486760">
    <property type="component" value="Unassembled WGS sequence"/>
</dbReference>
<dbReference type="AlphaFoldDB" id="A0A7V7G3R5"/>
<keyword evidence="5 10" id="KW-1133">Transmembrane helix</keyword>
<evidence type="ECO:0000256" key="1">
    <source>
        <dbReference type="ARBA" id="ARBA00004651"/>
    </source>
</evidence>
<evidence type="ECO:0000256" key="10">
    <source>
        <dbReference type="SAM" id="Phobius"/>
    </source>
</evidence>
<dbReference type="SUPFAM" id="SSF58104">
    <property type="entry name" value="Methyl-accepting chemotaxis protein (MCP) signaling domain"/>
    <property type="match status" value="1"/>
</dbReference>
<comment type="subcellular location">
    <subcellularLocation>
        <location evidence="1">Cell membrane</location>
        <topology evidence="1">Multi-pass membrane protein</topology>
    </subcellularLocation>
</comment>
<dbReference type="Gene3D" id="1.10.287.950">
    <property type="entry name" value="Methyl-accepting chemotaxis protein"/>
    <property type="match status" value="1"/>
</dbReference>
<evidence type="ECO:0000313" key="13">
    <source>
        <dbReference type="Proteomes" id="UP000486760"/>
    </source>
</evidence>
<accession>A0A7V7G3R5</accession>
<reference evidence="12 13" key="1">
    <citation type="submission" date="2019-08" db="EMBL/GenBank/DDBJ databases">
        <title>Bioinformatics analysis of the strain L3 and L5.</title>
        <authorList>
            <person name="Li X."/>
        </authorList>
    </citation>
    <scope>NUCLEOTIDE SEQUENCE [LARGE SCALE GENOMIC DNA]</scope>
    <source>
        <strain evidence="12 13">L5</strain>
    </source>
</reference>
<gene>
    <name evidence="12" type="ORF">F0A17_07315</name>
</gene>
<comment type="similarity">
    <text evidence="8">Belongs to the methyl-accepting chemotaxis (MCP) protein family.</text>
</comment>
<dbReference type="InterPro" id="IPR004089">
    <property type="entry name" value="MCPsignal_dom"/>
</dbReference>
<feature type="transmembrane region" description="Helical" evidence="10">
    <location>
        <begin position="191"/>
        <end position="210"/>
    </location>
</feature>
<keyword evidence="4 10" id="KW-0812">Transmembrane</keyword>
<dbReference type="GO" id="GO:0007165">
    <property type="term" value="P:signal transduction"/>
    <property type="evidence" value="ECO:0007669"/>
    <property type="project" value="UniProtKB-KW"/>
</dbReference>
<evidence type="ECO:0000256" key="3">
    <source>
        <dbReference type="ARBA" id="ARBA00022481"/>
    </source>
</evidence>
<dbReference type="InterPro" id="IPR004090">
    <property type="entry name" value="Chemotax_Me-accpt_rcpt"/>
</dbReference>
<organism evidence="12 13">
    <name type="scientific">Billgrantia pellis</name>
    <dbReference type="NCBI Taxonomy" id="2606936"/>
    <lineage>
        <taxon>Bacteria</taxon>
        <taxon>Pseudomonadati</taxon>
        <taxon>Pseudomonadota</taxon>
        <taxon>Gammaproteobacteria</taxon>
        <taxon>Oceanospirillales</taxon>
        <taxon>Halomonadaceae</taxon>
        <taxon>Billgrantia</taxon>
    </lineage>
</organism>
<dbReference type="FunFam" id="1.10.287.950:FF:000001">
    <property type="entry name" value="Methyl-accepting chemotaxis sensory transducer"/>
    <property type="match status" value="1"/>
</dbReference>
<name>A0A7V7G3R5_9GAMM</name>
<sequence>MRNWATSTKLWATLGLMWVGMLVLVGWTAYDKRAGLMQERIASLEHFVGSARDMVASLAVRAEQGELTRQEAQARAIESLANLSFGEDGYLFAFDSDIRIVAHPRRALGDSMRDFQDMSGLYLYQELKATADRNPRTGGFVAYLSQRSQAGSEQVPKLSYVQRVPGWNWDLAAGVYMDDIHAAFWESLIELGVLLLGIGILLTLAMGWIIRDVLKSLGGDPHHAQEVVRRIAGGDLTQPLRLEAGDDTSLLAGIESMRLRLVASLENIRRGTARINEGVDQIVIGNQDLSARTEQQAASIEETASSMEELTQTVGQNAVNAQVASQLAFEARETAHQGGEMMADVVTTMQGIAQSAGRMKDIIEVIDSIAFQTSILALNASVEAARAGEQGRGFAVVAGEVRTLASRSADASREIRALIESSHQQVGQGAELVEKTGSTIREVVGAVTRVTDLMEEIASASGEQRIGIEQVNTAVGQMDRVTQQNAALVEQAAGEAETLRSQVAMLVQEVMWFRIEAQQQRLVHGMATAVRPTALESDPRPAELA</sequence>
<keyword evidence="7 9" id="KW-0807">Transducer</keyword>
<protein>
    <recommendedName>
        <fullName evidence="11">Methyl-accepting transducer domain-containing protein</fullName>
    </recommendedName>
</protein>
<dbReference type="PROSITE" id="PS50111">
    <property type="entry name" value="CHEMOTAXIS_TRANSDUC_2"/>
    <property type="match status" value="1"/>
</dbReference>
<feature type="domain" description="Methyl-accepting transducer" evidence="11">
    <location>
        <begin position="271"/>
        <end position="500"/>
    </location>
</feature>
<evidence type="ECO:0000313" key="12">
    <source>
        <dbReference type="EMBL" id="KAA0012745.1"/>
    </source>
</evidence>
<dbReference type="Gene3D" id="3.30.450.20">
    <property type="entry name" value="PAS domain"/>
    <property type="match status" value="1"/>
</dbReference>
<comment type="caution">
    <text evidence="12">The sequence shown here is derived from an EMBL/GenBank/DDBJ whole genome shotgun (WGS) entry which is preliminary data.</text>
</comment>
<dbReference type="CDD" id="cd18774">
    <property type="entry name" value="PDC2_HK_sensor"/>
    <property type="match status" value="1"/>
</dbReference>
<dbReference type="GO" id="GO:0006935">
    <property type="term" value="P:chemotaxis"/>
    <property type="evidence" value="ECO:0007669"/>
    <property type="project" value="InterPro"/>
</dbReference>
<evidence type="ECO:0000256" key="6">
    <source>
        <dbReference type="ARBA" id="ARBA00023136"/>
    </source>
</evidence>
<dbReference type="PRINTS" id="PR00260">
    <property type="entry name" value="CHEMTRNSDUCR"/>
</dbReference>
<dbReference type="GO" id="GO:0004888">
    <property type="term" value="F:transmembrane signaling receptor activity"/>
    <property type="evidence" value="ECO:0007669"/>
    <property type="project" value="InterPro"/>
</dbReference>
<evidence type="ECO:0000256" key="7">
    <source>
        <dbReference type="ARBA" id="ARBA00023224"/>
    </source>
</evidence>
<keyword evidence="6 10" id="KW-0472">Membrane</keyword>
<dbReference type="RefSeq" id="WP_149327699.1">
    <property type="nucleotide sequence ID" value="NZ_VTPY01000003.1"/>
</dbReference>
<dbReference type="CDD" id="cd11386">
    <property type="entry name" value="MCP_signal"/>
    <property type="match status" value="1"/>
</dbReference>
<evidence type="ECO:0000256" key="4">
    <source>
        <dbReference type="ARBA" id="ARBA00022692"/>
    </source>
</evidence>
<dbReference type="SMART" id="SM01049">
    <property type="entry name" value="Cache_2"/>
    <property type="match status" value="1"/>
</dbReference>
<dbReference type="EMBL" id="VTPY01000003">
    <property type="protein sequence ID" value="KAA0012745.1"/>
    <property type="molecule type" value="Genomic_DNA"/>
</dbReference>
<dbReference type="GO" id="GO:0005886">
    <property type="term" value="C:plasma membrane"/>
    <property type="evidence" value="ECO:0007669"/>
    <property type="project" value="UniProtKB-SubCell"/>
</dbReference>
<dbReference type="InterPro" id="IPR051310">
    <property type="entry name" value="MCP_chemotaxis"/>
</dbReference>
<evidence type="ECO:0000256" key="8">
    <source>
        <dbReference type="ARBA" id="ARBA00029447"/>
    </source>
</evidence>
<evidence type="ECO:0000256" key="2">
    <source>
        <dbReference type="ARBA" id="ARBA00022475"/>
    </source>
</evidence>
<dbReference type="Pfam" id="PF17200">
    <property type="entry name" value="sCache_2"/>
    <property type="match status" value="1"/>
</dbReference>
<dbReference type="PANTHER" id="PTHR43531">
    <property type="entry name" value="PROTEIN ICFG"/>
    <property type="match status" value="1"/>
</dbReference>
<keyword evidence="13" id="KW-1185">Reference proteome</keyword>
<keyword evidence="3" id="KW-0488">Methylation</keyword>
<evidence type="ECO:0000256" key="5">
    <source>
        <dbReference type="ARBA" id="ARBA00022989"/>
    </source>
</evidence>
<proteinExistence type="inferred from homology"/>
<keyword evidence="2" id="KW-1003">Cell membrane</keyword>
<evidence type="ECO:0000259" key="11">
    <source>
        <dbReference type="PROSITE" id="PS50111"/>
    </source>
</evidence>
<dbReference type="PANTHER" id="PTHR43531:SF14">
    <property type="entry name" value="METHYL-ACCEPTING CHEMOTAXIS PROTEIN I-RELATED"/>
    <property type="match status" value="1"/>
</dbReference>
<dbReference type="InterPro" id="IPR033480">
    <property type="entry name" value="sCache_2"/>
</dbReference>
<dbReference type="Pfam" id="PF00015">
    <property type="entry name" value="MCPsignal"/>
    <property type="match status" value="1"/>
</dbReference>
<evidence type="ECO:0000256" key="9">
    <source>
        <dbReference type="PROSITE-ProRule" id="PRU00284"/>
    </source>
</evidence>
<dbReference type="SMART" id="SM00283">
    <property type="entry name" value="MA"/>
    <property type="match status" value="1"/>
</dbReference>
<feature type="transmembrane region" description="Helical" evidence="10">
    <location>
        <begin position="12"/>
        <end position="30"/>
    </location>
</feature>